<evidence type="ECO:0000313" key="12">
    <source>
        <dbReference type="Proteomes" id="UP000054683"/>
    </source>
</evidence>
<dbReference type="InterPro" id="IPR006143">
    <property type="entry name" value="RND_pump_MFP"/>
</dbReference>
<comment type="similarity">
    <text evidence="2">Belongs to the membrane fusion protein (MFP) (TC 8.A.1) family.</text>
</comment>
<evidence type="ECO:0000313" key="11">
    <source>
        <dbReference type="EMBL" id="SAL52531.1"/>
    </source>
</evidence>
<evidence type="ECO:0000256" key="4">
    <source>
        <dbReference type="ARBA" id="ARBA00022519"/>
    </source>
</evidence>
<keyword evidence="5 6" id="KW-0472">Membrane</keyword>
<feature type="domain" description="YknX-like C-terminal permuted SH3-like" evidence="10">
    <location>
        <begin position="313"/>
        <end position="380"/>
    </location>
</feature>
<name>A0A158I8S9_9BURK</name>
<evidence type="ECO:0000256" key="5">
    <source>
        <dbReference type="ARBA" id="ARBA00023136"/>
    </source>
</evidence>
<dbReference type="InterPro" id="IPR058637">
    <property type="entry name" value="YknX-like_C"/>
</dbReference>
<organism evidence="11 12">
    <name type="scientific">Caballeronia udeis</name>
    <dbReference type="NCBI Taxonomy" id="1232866"/>
    <lineage>
        <taxon>Bacteria</taxon>
        <taxon>Pseudomonadati</taxon>
        <taxon>Pseudomonadota</taxon>
        <taxon>Betaproteobacteria</taxon>
        <taxon>Burkholderiales</taxon>
        <taxon>Burkholderiaceae</taxon>
        <taxon>Caballeronia</taxon>
    </lineage>
</organism>
<keyword evidence="6" id="KW-0812">Transmembrane</keyword>
<evidence type="ECO:0000259" key="10">
    <source>
        <dbReference type="Pfam" id="PF25989"/>
    </source>
</evidence>
<dbReference type="InterPro" id="IPR058625">
    <property type="entry name" value="MdtA-like_BSH"/>
</dbReference>
<dbReference type="NCBIfam" id="TIGR01730">
    <property type="entry name" value="RND_mfp"/>
    <property type="match status" value="1"/>
</dbReference>
<dbReference type="Proteomes" id="UP000054683">
    <property type="component" value="Unassembled WGS sequence"/>
</dbReference>
<dbReference type="PANTHER" id="PTHR30469">
    <property type="entry name" value="MULTIDRUG RESISTANCE PROTEIN MDTA"/>
    <property type="match status" value="1"/>
</dbReference>
<evidence type="ECO:0000259" key="8">
    <source>
        <dbReference type="Pfam" id="PF25917"/>
    </source>
</evidence>
<dbReference type="Gene3D" id="2.40.30.170">
    <property type="match status" value="1"/>
</dbReference>
<evidence type="ECO:0000256" key="1">
    <source>
        <dbReference type="ARBA" id="ARBA00004236"/>
    </source>
</evidence>
<comment type="subcellular location">
    <subcellularLocation>
        <location evidence="1">Cell membrane</location>
    </subcellularLocation>
</comment>
<proteinExistence type="inferred from homology"/>
<dbReference type="GO" id="GO:1990281">
    <property type="term" value="C:efflux pump complex"/>
    <property type="evidence" value="ECO:0007669"/>
    <property type="project" value="TreeGrafter"/>
</dbReference>
<dbReference type="SUPFAM" id="SSF111369">
    <property type="entry name" value="HlyD-like secretion proteins"/>
    <property type="match status" value="1"/>
</dbReference>
<feature type="domain" description="Multidrug resistance protein MdtA-like beta-barrel" evidence="9">
    <location>
        <begin position="225"/>
        <end position="305"/>
    </location>
</feature>
<evidence type="ECO:0000256" key="6">
    <source>
        <dbReference type="SAM" id="Phobius"/>
    </source>
</evidence>
<dbReference type="EMBL" id="FCOK02000043">
    <property type="protein sequence ID" value="SAL52531.1"/>
    <property type="molecule type" value="Genomic_DNA"/>
</dbReference>
<evidence type="ECO:0000256" key="2">
    <source>
        <dbReference type="ARBA" id="ARBA00009477"/>
    </source>
</evidence>
<keyword evidence="3" id="KW-1003">Cell membrane</keyword>
<dbReference type="Pfam" id="PF25917">
    <property type="entry name" value="BSH_RND"/>
    <property type="match status" value="1"/>
</dbReference>
<dbReference type="InterPro" id="IPR058624">
    <property type="entry name" value="MdtA-like_HH"/>
</dbReference>
<evidence type="ECO:0000259" key="7">
    <source>
        <dbReference type="Pfam" id="PF25876"/>
    </source>
</evidence>
<feature type="domain" description="Multidrug resistance protein MdtA-like alpha-helical hairpin" evidence="7">
    <location>
        <begin position="118"/>
        <end position="188"/>
    </location>
</feature>
<feature type="transmembrane region" description="Helical" evidence="6">
    <location>
        <begin position="21"/>
        <end position="40"/>
    </location>
</feature>
<keyword evidence="6" id="KW-1133">Transmembrane helix</keyword>
<dbReference type="Pfam" id="PF25876">
    <property type="entry name" value="HH_MFP_RND"/>
    <property type="match status" value="1"/>
</dbReference>
<dbReference type="Pfam" id="PF25989">
    <property type="entry name" value="YknX_C"/>
    <property type="match status" value="1"/>
</dbReference>
<sequence length="404" mass="42389">MKQEDIPLQPEPRGHDKRSMRAPFILAMLVLLALLGWWLWPKHPVSAPAAAVPVNAGHATLLDFPIRLAAVGTVQALNTVDVKVRVDGQLARVAFTEGQDVKAGQLLAQLDQGPLTAQLRQAEAAQRKDQASLDNARLDLARFSKLVGIGAATTQSVDTAKSQVESFAASVAADAALVQSDRLQLGFTTLYAPFMGRVGAREADLGAIVHPADTTGIVTVTQMEPIEVLFSVPQDGLTDLLAGQAKAPLPVDVTTRSGGTELASGSLVFIDSLVDATTGQIKLKASFTNQDRKLWPGELVNARVLIRTDKQRLAVPSRAVVNTQNGSQLYTVGQNGRAQLRPVQVGVSVDGMTEIRGGATAADLIVFDGQSRLNPGALVAAKVVAATPDTAADAANSGTVGDPS</sequence>
<gene>
    <name evidence="11" type="ORF">AWB69_05442</name>
</gene>
<dbReference type="Pfam" id="PF25944">
    <property type="entry name" value="Beta-barrel_RND"/>
    <property type="match status" value="1"/>
</dbReference>
<feature type="domain" description="Multidrug resistance protein MdtA-like barrel-sandwich hybrid" evidence="8">
    <location>
        <begin position="78"/>
        <end position="221"/>
    </location>
</feature>
<dbReference type="Gene3D" id="2.40.420.20">
    <property type="match status" value="1"/>
</dbReference>
<dbReference type="PANTHER" id="PTHR30469:SF36">
    <property type="entry name" value="BLL3903 PROTEIN"/>
    <property type="match status" value="1"/>
</dbReference>
<dbReference type="Gene3D" id="2.40.50.100">
    <property type="match status" value="1"/>
</dbReference>
<keyword evidence="4" id="KW-0997">Cell inner membrane</keyword>
<evidence type="ECO:0000256" key="3">
    <source>
        <dbReference type="ARBA" id="ARBA00022475"/>
    </source>
</evidence>
<accession>A0A158I8S9</accession>
<dbReference type="InterPro" id="IPR058626">
    <property type="entry name" value="MdtA-like_b-barrel"/>
</dbReference>
<dbReference type="Gene3D" id="1.10.287.470">
    <property type="entry name" value="Helix hairpin bin"/>
    <property type="match status" value="1"/>
</dbReference>
<dbReference type="AlphaFoldDB" id="A0A158I8S9"/>
<dbReference type="OrthoDB" id="9783047at2"/>
<protein>
    <submittedName>
        <fullName evidence="11">RND family efflux transporter MFP subunit</fullName>
    </submittedName>
</protein>
<reference evidence="11 12" key="1">
    <citation type="submission" date="2016-01" db="EMBL/GenBank/DDBJ databases">
        <authorList>
            <person name="Oliw E.H."/>
        </authorList>
    </citation>
    <scope>NUCLEOTIDE SEQUENCE [LARGE SCALE GENOMIC DNA]</scope>
    <source>
        <strain evidence="11">LMG 27134</strain>
    </source>
</reference>
<evidence type="ECO:0000259" key="9">
    <source>
        <dbReference type="Pfam" id="PF25944"/>
    </source>
</evidence>
<dbReference type="GO" id="GO:0015562">
    <property type="term" value="F:efflux transmembrane transporter activity"/>
    <property type="evidence" value="ECO:0007669"/>
    <property type="project" value="TreeGrafter"/>
</dbReference>
<dbReference type="RefSeq" id="WP_082913598.1">
    <property type="nucleotide sequence ID" value="NZ_FCOK02000043.1"/>
</dbReference>